<dbReference type="PROSITE" id="PS51155">
    <property type="entry name" value="CHIT_BIND_RR_2"/>
    <property type="match status" value="2"/>
</dbReference>
<evidence type="ECO:0000256" key="2">
    <source>
        <dbReference type="PROSITE-ProRule" id="PRU00497"/>
    </source>
</evidence>
<dbReference type="PRINTS" id="PR00947">
    <property type="entry name" value="CUTICLE"/>
</dbReference>
<keyword evidence="5" id="KW-1185">Reference proteome</keyword>
<evidence type="ECO:0000256" key="3">
    <source>
        <dbReference type="SAM" id="SignalP"/>
    </source>
</evidence>
<feature type="chain" id="PRO_5008141506" evidence="3">
    <location>
        <begin position="17"/>
        <end position="229"/>
    </location>
</feature>
<keyword evidence="1 2" id="KW-0193">Cuticle</keyword>
<dbReference type="Pfam" id="PF00379">
    <property type="entry name" value="Chitin_bind_4"/>
    <property type="match status" value="2"/>
</dbReference>
<dbReference type="PROSITE" id="PS00233">
    <property type="entry name" value="CHIT_BIND_RR_1"/>
    <property type="match status" value="2"/>
</dbReference>
<protein>
    <submittedName>
        <fullName evidence="4">Uncharacterized protein</fullName>
    </submittedName>
</protein>
<sequence length="229" mass="25466">MKTLIVFALIAIVAVAANQNAKTLRYENVQDGDSSYKFAFESDDGISRQEQGELKTEEEGMNVQGNFKFVADDGQEYVVQYVADSQGFHPEGDHIPKEYVENVPSLYQLRPVLERSQTHTHTLTMKTIIAFAFVLALALAAPLDDSKNAQILKYENDNIGVDGYKFAFETSDGHQRQEQAELRKLGDDVEALVVRGSYSFTGDDGQVYTVNYVADENGFQPEGAHLPTV</sequence>
<dbReference type="STRING" id="112268.A0A182WKK7"/>
<name>A0A182WKK7_9DIPT</name>
<dbReference type="EnsemblMetazoa" id="AMIN010935-RA">
    <property type="protein sequence ID" value="AMIN010935-PA"/>
    <property type="gene ID" value="AMIN010935"/>
</dbReference>
<feature type="signal peptide" evidence="3">
    <location>
        <begin position="1"/>
        <end position="16"/>
    </location>
</feature>
<proteinExistence type="predicted"/>
<dbReference type="AlphaFoldDB" id="A0A182WKK7"/>
<evidence type="ECO:0000313" key="4">
    <source>
        <dbReference type="EnsemblMetazoa" id="AMIN010935-PA"/>
    </source>
</evidence>
<organism evidence="4 5">
    <name type="scientific">Anopheles minimus</name>
    <dbReference type="NCBI Taxonomy" id="112268"/>
    <lineage>
        <taxon>Eukaryota</taxon>
        <taxon>Metazoa</taxon>
        <taxon>Ecdysozoa</taxon>
        <taxon>Arthropoda</taxon>
        <taxon>Hexapoda</taxon>
        <taxon>Insecta</taxon>
        <taxon>Pterygota</taxon>
        <taxon>Neoptera</taxon>
        <taxon>Endopterygota</taxon>
        <taxon>Diptera</taxon>
        <taxon>Nematocera</taxon>
        <taxon>Culicoidea</taxon>
        <taxon>Culicidae</taxon>
        <taxon>Anophelinae</taxon>
        <taxon>Anopheles</taxon>
    </lineage>
</organism>
<reference evidence="5" key="1">
    <citation type="submission" date="2013-03" db="EMBL/GenBank/DDBJ databases">
        <title>The Genome Sequence of Anopheles minimus MINIMUS1.</title>
        <authorList>
            <consortium name="The Broad Institute Genomics Platform"/>
            <person name="Neafsey D.E."/>
            <person name="Walton C."/>
            <person name="Walker B."/>
            <person name="Young S.K."/>
            <person name="Zeng Q."/>
            <person name="Gargeya S."/>
            <person name="Fitzgerald M."/>
            <person name="Haas B."/>
            <person name="Abouelleil A."/>
            <person name="Allen A.W."/>
            <person name="Alvarado L."/>
            <person name="Arachchi H.M."/>
            <person name="Berlin A.M."/>
            <person name="Chapman S.B."/>
            <person name="Gainer-Dewar J."/>
            <person name="Goldberg J."/>
            <person name="Griggs A."/>
            <person name="Gujja S."/>
            <person name="Hansen M."/>
            <person name="Howarth C."/>
            <person name="Imamovic A."/>
            <person name="Ireland A."/>
            <person name="Larimer J."/>
            <person name="McCowan C."/>
            <person name="Murphy C."/>
            <person name="Pearson M."/>
            <person name="Poon T.W."/>
            <person name="Priest M."/>
            <person name="Roberts A."/>
            <person name="Saif S."/>
            <person name="Shea T."/>
            <person name="Sisk P."/>
            <person name="Sykes S."/>
            <person name="Wortman J."/>
            <person name="Nusbaum C."/>
            <person name="Birren B."/>
        </authorList>
    </citation>
    <scope>NUCLEOTIDE SEQUENCE [LARGE SCALE GENOMIC DNA]</scope>
    <source>
        <strain evidence="5">MINIMUS1</strain>
    </source>
</reference>
<evidence type="ECO:0000313" key="5">
    <source>
        <dbReference type="Proteomes" id="UP000075920"/>
    </source>
</evidence>
<dbReference type="PANTHER" id="PTHR10380">
    <property type="entry name" value="CUTICLE PROTEIN"/>
    <property type="match status" value="1"/>
</dbReference>
<reference evidence="4" key="2">
    <citation type="submission" date="2020-05" db="UniProtKB">
        <authorList>
            <consortium name="EnsemblMetazoa"/>
        </authorList>
    </citation>
    <scope>IDENTIFICATION</scope>
    <source>
        <strain evidence="4">MINIMUS1</strain>
    </source>
</reference>
<dbReference type="VEuPathDB" id="VectorBase:AMIN010935"/>
<dbReference type="GO" id="GO:0062129">
    <property type="term" value="C:chitin-based extracellular matrix"/>
    <property type="evidence" value="ECO:0007669"/>
    <property type="project" value="TreeGrafter"/>
</dbReference>
<dbReference type="PANTHER" id="PTHR10380:SF218">
    <property type="entry name" value="ADULT CUTICLE PROTEIN 65AA-RELATED"/>
    <property type="match status" value="1"/>
</dbReference>
<dbReference type="GO" id="GO:0008010">
    <property type="term" value="F:structural constituent of chitin-based larval cuticle"/>
    <property type="evidence" value="ECO:0007669"/>
    <property type="project" value="TreeGrafter"/>
</dbReference>
<dbReference type="InterPro" id="IPR050468">
    <property type="entry name" value="Cuticle_Struct_Prot"/>
</dbReference>
<dbReference type="InterPro" id="IPR031311">
    <property type="entry name" value="CHIT_BIND_RR_consensus"/>
</dbReference>
<dbReference type="Proteomes" id="UP000075920">
    <property type="component" value="Unassembled WGS sequence"/>
</dbReference>
<keyword evidence="3" id="KW-0732">Signal</keyword>
<accession>A0A182WKK7</accession>
<dbReference type="InterPro" id="IPR000618">
    <property type="entry name" value="Insect_cuticle"/>
</dbReference>
<evidence type="ECO:0000256" key="1">
    <source>
        <dbReference type="ARBA" id="ARBA00022460"/>
    </source>
</evidence>